<evidence type="ECO:0000256" key="8">
    <source>
        <dbReference type="ARBA" id="ARBA00066461"/>
    </source>
</evidence>
<evidence type="ECO:0000256" key="11">
    <source>
        <dbReference type="ARBA" id="ARBA00075603"/>
    </source>
</evidence>
<dbReference type="PANTHER" id="PTHR43884">
    <property type="entry name" value="ACYL-COA DEHYDROGENASE"/>
    <property type="match status" value="1"/>
</dbReference>
<dbReference type="PANTHER" id="PTHR43884:SF12">
    <property type="entry name" value="ISOVALERYL-COA DEHYDROGENASE, MITOCHONDRIAL-RELATED"/>
    <property type="match status" value="1"/>
</dbReference>
<evidence type="ECO:0000256" key="10">
    <source>
        <dbReference type="ARBA" id="ARBA00068311"/>
    </source>
</evidence>
<dbReference type="FunFam" id="2.40.110.10:FF:000009">
    <property type="entry name" value="Acyl-CoA dehydrogenase"/>
    <property type="match status" value="1"/>
</dbReference>
<comment type="catalytic activity">
    <reaction evidence="6">
        <text>3-sulfinopropanoyl-CoA + H2O = propanoyl-CoA + sulfite + H(+)</text>
        <dbReference type="Rhea" id="RHEA:41624"/>
        <dbReference type="ChEBI" id="CHEBI:15377"/>
        <dbReference type="ChEBI" id="CHEBI:15378"/>
        <dbReference type="ChEBI" id="CHEBI:17359"/>
        <dbReference type="ChEBI" id="CHEBI:57392"/>
        <dbReference type="ChEBI" id="CHEBI:78349"/>
        <dbReference type="EC" id="3.13.1.4"/>
    </reaction>
    <physiologicalReaction direction="left-to-right" evidence="6">
        <dbReference type="Rhea" id="RHEA:41625"/>
    </physiologicalReaction>
</comment>
<dbReference type="InterPro" id="IPR013786">
    <property type="entry name" value="AcylCoA_DH/ox_N"/>
</dbReference>
<dbReference type="InterPro" id="IPR009075">
    <property type="entry name" value="AcylCo_DH/oxidase_C"/>
</dbReference>
<keyword evidence="3 12" id="KW-0285">Flavoprotein</keyword>
<dbReference type="PROSITE" id="PS00072">
    <property type="entry name" value="ACYL_COA_DH_1"/>
    <property type="match status" value="1"/>
</dbReference>
<evidence type="ECO:0000313" key="16">
    <source>
        <dbReference type="EMBL" id="RNF85498.1"/>
    </source>
</evidence>
<dbReference type="InterPro" id="IPR009100">
    <property type="entry name" value="AcylCoA_DH/oxidase_NM_dom_sf"/>
</dbReference>
<dbReference type="GO" id="GO:0003995">
    <property type="term" value="F:acyl-CoA dehydrogenase activity"/>
    <property type="evidence" value="ECO:0007669"/>
    <property type="project" value="InterPro"/>
</dbReference>
<keyword evidence="4 12" id="KW-0274">FAD</keyword>
<dbReference type="InterPro" id="IPR006091">
    <property type="entry name" value="Acyl-CoA_Oxase/DH_mid-dom"/>
</dbReference>
<dbReference type="FunFam" id="1.10.540.10:FF:000002">
    <property type="entry name" value="Acyl-CoA dehydrogenase FadE19"/>
    <property type="match status" value="1"/>
</dbReference>
<dbReference type="FunFam" id="1.20.140.10:FF:000004">
    <property type="entry name" value="Acyl-CoA dehydrogenase FadE25"/>
    <property type="match status" value="1"/>
</dbReference>
<evidence type="ECO:0000256" key="5">
    <source>
        <dbReference type="ARBA" id="ARBA00023002"/>
    </source>
</evidence>
<evidence type="ECO:0000259" key="13">
    <source>
        <dbReference type="Pfam" id="PF00441"/>
    </source>
</evidence>
<keyword evidence="5 12" id="KW-0560">Oxidoreductase</keyword>
<organism evidence="16 17">
    <name type="scientific">Montanilutibacter psychrotolerans</name>
    <dbReference type="NCBI Taxonomy" id="1327343"/>
    <lineage>
        <taxon>Bacteria</taxon>
        <taxon>Pseudomonadati</taxon>
        <taxon>Pseudomonadota</taxon>
        <taxon>Gammaproteobacteria</taxon>
        <taxon>Lysobacterales</taxon>
        <taxon>Lysobacteraceae</taxon>
        <taxon>Montanilutibacter</taxon>
    </lineage>
</organism>
<dbReference type="InterPro" id="IPR006089">
    <property type="entry name" value="Acyl-CoA_DH_CS"/>
</dbReference>
<dbReference type="Gene3D" id="1.20.140.10">
    <property type="entry name" value="Butyryl-CoA Dehydrogenase, subunit A, domain 3"/>
    <property type="match status" value="1"/>
</dbReference>
<dbReference type="Pfam" id="PF00441">
    <property type="entry name" value="Acyl-CoA_dh_1"/>
    <property type="match status" value="1"/>
</dbReference>
<dbReference type="PROSITE" id="PS00073">
    <property type="entry name" value="ACYL_COA_DH_2"/>
    <property type="match status" value="1"/>
</dbReference>
<proteinExistence type="inferred from homology"/>
<evidence type="ECO:0000256" key="1">
    <source>
        <dbReference type="ARBA" id="ARBA00001974"/>
    </source>
</evidence>
<dbReference type="SUPFAM" id="SSF47203">
    <property type="entry name" value="Acyl-CoA dehydrogenase C-terminal domain-like"/>
    <property type="match status" value="1"/>
</dbReference>
<dbReference type="SUPFAM" id="SSF56645">
    <property type="entry name" value="Acyl-CoA dehydrogenase NM domain-like"/>
    <property type="match status" value="1"/>
</dbReference>
<sequence>MDFRFTEEQLMIQDVARRIAQEKIAPSAEHHDQTGEFPLANIRTLGENGLMGIEVPTEYGGAGMDPISYVLAMVEIAAADAAHSTIVSVNNSLFCNGILKFGSEAQKQLYVRAIAEGREIGAFALTEPQSGSDATAMRCKATKQADGSFVINGKKSWITSGPVARYMVLFAMTDPDKGARGITAFMVDTAKPGFHRGKTEPKLGIRASATCEVEFTDYVASADDVLGDEGHGFKIAMSVLDAGRIGIASQAIGIARAAYEATLAYVKERKAFGAPIGTFQMTQAKIADMKCKLDASLLLTLRAAWQKGEFEKGGARFSTEAAIAKLTASEAAMWISHQAVQIHGGMGYSKEMPLERYFRDAKITEIYEGTSEIQRLVIARNETGLR</sequence>
<evidence type="ECO:0000256" key="12">
    <source>
        <dbReference type="RuleBase" id="RU362125"/>
    </source>
</evidence>
<reference evidence="16 17" key="1">
    <citation type="submission" date="2018-11" db="EMBL/GenBank/DDBJ databases">
        <title>Lysobacter cryohumiis sp. nov., isolated from soil in the Tianshan Mountains, Xinjiang, China.</title>
        <authorList>
            <person name="Luo Y."/>
            <person name="Sheng H."/>
        </authorList>
    </citation>
    <scope>NUCLEOTIDE SEQUENCE [LARGE SCALE GENOMIC DNA]</scope>
    <source>
        <strain evidence="16 17">ZS60</strain>
    </source>
</reference>
<dbReference type="PIRSF" id="PIRSF016578">
    <property type="entry name" value="HsaA"/>
    <property type="match status" value="1"/>
</dbReference>
<comment type="similarity">
    <text evidence="2 12">Belongs to the acyl-CoA dehydrogenase family.</text>
</comment>
<accession>A0A3M8SVY4</accession>
<dbReference type="EMBL" id="RIBS01000002">
    <property type="protein sequence ID" value="RNF85498.1"/>
    <property type="molecule type" value="Genomic_DNA"/>
</dbReference>
<evidence type="ECO:0000256" key="6">
    <source>
        <dbReference type="ARBA" id="ARBA00052938"/>
    </source>
</evidence>
<evidence type="ECO:0000256" key="7">
    <source>
        <dbReference type="ARBA" id="ARBA00066361"/>
    </source>
</evidence>
<dbReference type="InterPro" id="IPR036250">
    <property type="entry name" value="AcylCo_DH-like_C"/>
</dbReference>
<evidence type="ECO:0000259" key="14">
    <source>
        <dbReference type="Pfam" id="PF02770"/>
    </source>
</evidence>
<dbReference type="GO" id="GO:0050660">
    <property type="term" value="F:flavin adenine dinucleotide binding"/>
    <property type="evidence" value="ECO:0007669"/>
    <property type="project" value="InterPro"/>
</dbReference>
<dbReference type="Proteomes" id="UP000267049">
    <property type="component" value="Unassembled WGS sequence"/>
</dbReference>
<evidence type="ECO:0000313" key="17">
    <source>
        <dbReference type="Proteomes" id="UP000267049"/>
    </source>
</evidence>
<evidence type="ECO:0000256" key="4">
    <source>
        <dbReference type="ARBA" id="ARBA00022827"/>
    </source>
</evidence>
<gene>
    <name evidence="16" type="ORF">EER27_06090</name>
</gene>
<name>A0A3M8SVY4_9GAMM</name>
<dbReference type="Gene3D" id="2.40.110.10">
    <property type="entry name" value="Butyryl-CoA Dehydrogenase, subunit A, domain 2"/>
    <property type="match status" value="1"/>
</dbReference>
<dbReference type="EC" id="3.13.1.4" evidence="8"/>
<protein>
    <recommendedName>
        <fullName evidence="10">3-sulfinopropanoyl-CoA desulfinase</fullName>
        <ecNumber evidence="7">1.3.8.11</ecNumber>
        <ecNumber evidence="8">3.13.1.4</ecNumber>
    </recommendedName>
    <alternativeName>
        <fullName evidence="11">3-sulfinopropionyl coenzyme A desulfinase</fullName>
    </alternativeName>
    <alternativeName>
        <fullName evidence="9">Cyclohexane-1-carbonyl-CoA dehydrogenase</fullName>
    </alternativeName>
</protein>
<evidence type="ECO:0000256" key="9">
    <source>
        <dbReference type="ARBA" id="ARBA00067292"/>
    </source>
</evidence>
<dbReference type="EC" id="1.3.8.11" evidence="7"/>
<dbReference type="InterPro" id="IPR046373">
    <property type="entry name" value="Acyl-CoA_Oxase/DH_mid-dom_sf"/>
</dbReference>
<dbReference type="OrthoDB" id="9769473at2"/>
<feature type="domain" description="Acyl-CoA dehydrogenase/oxidase N-terminal" evidence="15">
    <location>
        <begin position="6"/>
        <end position="117"/>
    </location>
</feature>
<feature type="domain" description="Acyl-CoA dehydrogenase/oxidase C-terminal" evidence="13">
    <location>
        <begin position="230"/>
        <end position="381"/>
    </location>
</feature>
<dbReference type="InterPro" id="IPR037069">
    <property type="entry name" value="AcylCoA_DH/ox_N_sf"/>
</dbReference>
<comment type="caution">
    <text evidence="16">The sequence shown here is derived from an EMBL/GenBank/DDBJ whole genome shotgun (WGS) entry which is preliminary data.</text>
</comment>
<feature type="domain" description="Acyl-CoA oxidase/dehydrogenase middle" evidence="14">
    <location>
        <begin position="122"/>
        <end position="217"/>
    </location>
</feature>
<dbReference type="AlphaFoldDB" id="A0A3M8SVY4"/>
<evidence type="ECO:0000259" key="15">
    <source>
        <dbReference type="Pfam" id="PF02771"/>
    </source>
</evidence>
<evidence type="ECO:0000256" key="3">
    <source>
        <dbReference type="ARBA" id="ARBA00022630"/>
    </source>
</evidence>
<dbReference type="Gene3D" id="1.10.540.10">
    <property type="entry name" value="Acyl-CoA dehydrogenase/oxidase, N-terminal domain"/>
    <property type="match status" value="1"/>
</dbReference>
<dbReference type="Pfam" id="PF02771">
    <property type="entry name" value="Acyl-CoA_dh_N"/>
    <property type="match status" value="1"/>
</dbReference>
<comment type="cofactor">
    <cofactor evidence="1 12">
        <name>FAD</name>
        <dbReference type="ChEBI" id="CHEBI:57692"/>
    </cofactor>
</comment>
<keyword evidence="17" id="KW-1185">Reference proteome</keyword>
<dbReference type="Pfam" id="PF02770">
    <property type="entry name" value="Acyl-CoA_dh_M"/>
    <property type="match status" value="1"/>
</dbReference>
<evidence type="ECO:0000256" key="2">
    <source>
        <dbReference type="ARBA" id="ARBA00009347"/>
    </source>
</evidence>